<evidence type="ECO:0000313" key="4">
    <source>
        <dbReference type="EMBL" id="CAA9495936.1"/>
    </source>
</evidence>
<dbReference type="Pfam" id="PF02583">
    <property type="entry name" value="Trns_repr_metal"/>
    <property type="match status" value="1"/>
</dbReference>
<proteinExistence type="inferred from homology"/>
<dbReference type="GO" id="GO:0003677">
    <property type="term" value="F:DNA binding"/>
    <property type="evidence" value="ECO:0007669"/>
    <property type="project" value="InterPro"/>
</dbReference>
<reference evidence="4" key="1">
    <citation type="submission" date="2020-02" db="EMBL/GenBank/DDBJ databases">
        <authorList>
            <person name="Meier V. D."/>
        </authorList>
    </citation>
    <scope>NUCLEOTIDE SEQUENCE</scope>
    <source>
        <strain evidence="4">AVDCRST_MAG05</strain>
    </source>
</reference>
<protein>
    <submittedName>
        <fullName evidence="4">Uncharacterized protein</fullName>
    </submittedName>
</protein>
<feature type="region of interest" description="Disordered" evidence="3">
    <location>
        <begin position="1"/>
        <end position="34"/>
    </location>
</feature>
<gene>
    <name evidence="4" type="ORF">AVDCRST_MAG05-2140</name>
</gene>
<evidence type="ECO:0000256" key="1">
    <source>
        <dbReference type="ARBA" id="ARBA00005428"/>
    </source>
</evidence>
<dbReference type="InterPro" id="IPR003735">
    <property type="entry name" value="Metal_Tscrpt_repr"/>
</dbReference>
<dbReference type="GO" id="GO:0046872">
    <property type="term" value="F:metal ion binding"/>
    <property type="evidence" value="ECO:0007669"/>
    <property type="project" value="InterPro"/>
</dbReference>
<keyword evidence="2" id="KW-0186">Copper</keyword>
<dbReference type="AlphaFoldDB" id="A0A6J4SK26"/>
<sequence length="78" mass="8666">MEGTETDPDSPPMPKPGGARGHTKAENEELLGDRLKRIEGRVRVLQRMVEEGTRGRPTRSLPPPWDGSCGCRKEKETP</sequence>
<organism evidence="4">
    <name type="scientific">uncultured Rubrobacteraceae bacterium</name>
    <dbReference type="NCBI Taxonomy" id="349277"/>
    <lineage>
        <taxon>Bacteria</taxon>
        <taxon>Bacillati</taxon>
        <taxon>Actinomycetota</taxon>
        <taxon>Rubrobacteria</taxon>
        <taxon>Rubrobacterales</taxon>
        <taxon>Rubrobacteraceae</taxon>
        <taxon>environmental samples</taxon>
    </lineage>
</organism>
<comment type="similarity">
    <text evidence="1">Belongs to the CsoR family.</text>
</comment>
<evidence type="ECO:0000256" key="3">
    <source>
        <dbReference type="SAM" id="MobiDB-lite"/>
    </source>
</evidence>
<dbReference type="GO" id="GO:0045892">
    <property type="term" value="P:negative regulation of DNA-templated transcription"/>
    <property type="evidence" value="ECO:0007669"/>
    <property type="project" value="UniProtKB-ARBA"/>
</dbReference>
<dbReference type="InterPro" id="IPR038390">
    <property type="entry name" value="Metal_Tscrpt_repr_sf"/>
</dbReference>
<name>A0A6J4SK26_9ACTN</name>
<dbReference type="Gene3D" id="1.20.58.1000">
    <property type="entry name" value="Metal-sensitive repressor, helix protomer"/>
    <property type="match status" value="1"/>
</dbReference>
<feature type="region of interest" description="Disordered" evidence="3">
    <location>
        <begin position="49"/>
        <end position="78"/>
    </location>
</feature>
<evidence type="ECO:0000256" key="2">
    <source>
        <dbReference type="ARBA" id="ARBA00023008"/>
    </source>
</evidence>
<accession>A0A6J4SK26</accession>
<feature type="compositionally biased region" description="Basic and acidic residues" evidence="3">
    <location>
        <begin position="23"/>
        <end position="34"/>
    </location>
</feature>
<dbReference type="EMBL" id="CADCVM010000223">
    <property type="protein sequence ID" value="CAA9495936.1"/>
    <property type="molecule type" value="Genomic_DNA"/>
</dbReference>